<proteinExistence type="predicted"/>
<dbReference type="KEGG" id="elux:BTN50_0572"/>
<evidence type="ECO:0000313" key="2">
    <source>
        <dbReference type="EMBL" id="ATF09099.1"/>
    </source>
</evidence>
<keyword evidence="1" id="KW-0812">Transmembrane</keyword>
<keyword evidence="1" id="KW-1133">Transmembrane helix</keyword>
<evidence type="ECO:0000313" key="3">
    <source>
        <dbReference type="Proteomes" id="UP000218160"/>
    </source>
</evidence>
<dbReference type="EMBL" id="CP020660">
    <property type="protein sequence ID" value="ATF09099.1"/>
    <property type="molecule type" value="Genomic_DNA"/>
</dbReference>
<organism evidence="2 3">
    <name type="scientific">Candidatus Enterovibrio altilux</name>
    <dbReference type="NCBI Taxonomy" id="1927128"/>
    <lineage>
        <taxon>Bacteria</taxon>
        <taxon>Pseudomonadati</taxon>
        <taxon>Pseudomonadota</taxon>
        <taxon>Gammaproteobacteria</taxon>
        <taxon>Vibrionales</taxon>
        <taxon>Vibrionaceae</taxon>
        <taxon>Enterovibrio</taxon>
    </lineage>
</organism>
<keyword evidence="3" id="KW-1185">Reference proteome</keyword>
<dbReference type="AlphaFoldDB" id="A0A291B7U8"/>
<dbReference type="Proteomes" id="UP000218160">
    <property type="component" value="Chromosome 1"/>
</dbReference>
<accession>A0A291B7U8</accession>
<reference evidence="3" key="1">
    <citation type="submission" date="2017-04" db="EMBL/GenBank/DDBJ databases">
        <title>Genome evolution of the luminous symbionts of deep sea anglerfish.</title>
        <authorList>
            <person name="Hendry T.A."/>
        </authorList>
    </citation>
    <scope>NUCLEOTIDE SEQUENCE [LARGE SCALE GENOMIC DNA]</scope>
</reference>
<keyword evidence="1" id="KW-0472">Membrane</keyword>
<feature type="transmembrane region" description="Helical" evidence="1">
    <location>
        <begin position="12"/>
        <end position="29"/>
    </location>
</feature>
<gene>
    <name evidence="2" type="ORF">BTN50_0572</name>
</gene>
<protein>
    <submittedName>
        <fullName evidence="2">Uncharacterized protein</fullName>
    </submittedName>
</protein>
<name>A0A291B7U8_9GAMM</name>
<evidence type="ECO:0000256" key="1">
    <source>
        <dbReference type="SAM" id="Phobius"/>
    </source>
</evidence>
<sequence length="41" mass="4903">MVDDEYTVQKQCFLMIFSNIIGFLMFRINDTFQLLKFAFSS</sequence>